<organism evidence="2 3">
    <name type="scientific">Paraburkholderia phytofirmans OLGA172</name>
    <dbReference type="NCBI Taxonomy" id="1417228"/>
    <lineage>
        <taxon>Bacteria</taxon>
        <taxon>Pseudomonadati</taxon>
        <taxon>Pseudomonadota</taxon>
        <taxon>Betaproteobacteria</taxon>
        <taxon>Burkholderiales</taxon>
        <taxon>Burkholderiaceae</taxon>
        <taxon>Paraburkholderia</taxon>
    </lineage>
</organism>
<dbReference type="STRING" id="1804984.AYM40_21300"/>
<keyword evidence="1" id="KW-0812">Transmembrane</keyword>
<dbReference type="InterPro" id="IPR007436">
    <property type="entry name" value="DUF485"/>
</dbReference>
<evidence type="ECO:0008006" key="4">
    <source>
        <dbReference type="Google" id="ProtNLM"/>
    </source>
</evidence>
<accession>A0A160FQM1</accession>
<dbReference type="PANTHER" id="PTHR38598">
    <property type="entry name" value="INNER MEMBRANE PROTEIN YJCH"/>
    <property type="match status" value="1"/>
</dbReference>
<sequence length="105" mass="11437">MQLASSSVDVSPPKVETLRSVAVRRQRISLTITAALLLTYMGFVLLVSFCKTQLATVLAPGISLAIVLGISMVVFTLSLTFGFVVWVNRVHDESLRRLRDSGATQ</sequence>
<feature type="transmembrane region" description="Helical" evidence="1">
    <location>
        <begin position="28"/>
        <end position="49"/>
    </location>
</feature>
<dbReference type="GO" id="GO:0005886">
    <property type="term" value="C:plasma membrane"/>
    <property type="evidence" value="ECO:0007669"/>
    <property type="project" value="TreeGrafter"/>
</dbReference>
<feature type="transmembrane region" description="Helical" evidence="1">
    <location>
        <begin position="61"/>
        <end position="87"/>
    </location>
</feature>
<dbReference type="KEGG" id="buz:AYM40_21300"/>
<proteinExistence type="predicted"/>
<keyword evidence="3" id="KW-1185">Reference proteome</keyword>
<dbReference type="Pfam" id="PF04341">
    <property type="entry name" value="DUF485"/>
    <property type="match status" value="1"/>
</dbReference>
<dbReference type="OrthoDB" id="9799991at2"/>
<dbReference type="RefSeq" id="WP_063498272.1">
    <property type="nucleotide sequence ID" value="NZ_CP014579.1"/>
</dbReference>
<keyword evidence="1" id="KW-1133">Transmembrane helix</keyword>
<protein>
    <recommendedName>
        <fullName evidence="4">DUF485 domain-containing protein</fullName>
    </recommendedName>
</protein>
<dbReference type="EMBL" id="CP014579">
    <property type="protein sequence ID" value="ANB74974.1"/>
    <property type="molecule type" value="Genomic_DNA"/>
</dbReference>
<evidence type="ECO:0000313" key="2">
    <source>
        <dbReference type="EMBL" id="ANB74974.1"/>
    </source>
</evidence>
<dbReference type="InterPro" id="IPR052959">
    <property type="entry name" value="Inner_membrane_assoc"/>
</dbReference>
<reference evidence="2 3" key="1">
    <citation type="journal article" date="2016" name="Gene">
        <title>PacBio SMRT assembly of a complex multi-replicon genome reveals chlorocatechol degradative operon in a region of genome plasticity.</title>
        <authorList>
            <person name="Ricker N."/>
            <person name="Shen S.Y."/>
            <person name="Goordial J."/>
            <person name="Jin S."/>
            <person name="Fulthorpe R.R."/>
        </authorList>
    </citation>
    <scope>NUCLEOTIDE SEQUENCE [LARGE SCALE GENOMIC DNA]</scope>
    <source>
        <strain evidence="2 3">OLGA172</strain>
    </source>
</reference>
<dbReference type="AlphaFoldDB" id="A0A160FQM1"/>
<evidence type="ECO:0000313" key="3">
    <source>
        <dbReference type="Proteomes" id="UP000076852"/>
    </source>
</evidence>
<dbReference type="Proteomes" id="UP000076852">
    <property type="component" value="Chromosome 2"/>
</dbReference>
<name>A0A160FQM1_9BURK</name>
<gene>
    <name evidence="2" type="ORF">AYM40_21300</name>
</gene>
<dbReference type="PANTHER" id="PTHR38598:SF1">
    <property type="entry name" value="INNER MEMBRANE PROTEIN YJCH"/>
    <property type="match status" value="1"/>
</dbReference>
<keyword evidence="1" id="KW-0472">Membrane</keyword>
<evidence type="ECO:0000256" key="1">
    <source>
        <dbReference type="SAM" id="Phobius"/>
    </source>
</evidence>